<gene>
    <name evidence="4" type="ORF">SAMN04489711_1284</name>
</gene>
<feature type="region of interest" description="Disordered" evidence="2">
    <location>
        <begin position="14"/>
        <end position="33"/>
    </location>
</feature>
<keyword evidence="3" id="KW-1133">Transmembrane helix</keyword>
<evidence type="ECO:0000313" key="5">
    <source>
        <dbReference type="Proteomes" id="UP000199119"/>
    </source>
</evidence>
<keyword evidence="3" id="KW-0472">Membrane</keyword>
<evidence type="ECO:0000256" key="2">
    <source>
        <dbReference type="SAM" id="MobiDB-lite"/>
    </source>
</evidence>
<feature type="coiled-coil region" evidence="1">
    <location>
        <begin position="96"/>
        <end position="161"/>
    </location>
</feature>
<reference evidence="5" key="1">
    <citation type="submission" date="2016-10" db="EMBL/GenBank/DDBJ databases">
        <authorList>
            <person name="Varghese N."/>
            <person name="Submissions S."/>
        </authorList>
    </citation>
    <scope>NUCLEOTIDE SEQUENCE [LARGE SCALE GENOMIC DNA]</scope>
    <source>
        <strain evidence="5">DSM 27981</strain>
    </source>
</reference>
<evidence type="ECO:0000313" key="4">
    <source>
        <dbReference type="EMBL" id="SFF31856.1"/>
    </source>
</evidence>
<accession>A0A1I2HT02</accession>
<dbReference type="Proteomes" id="UP000199119">
    <property type="component" value="Unassembled WGS sequence"/>
</dbReference>
<keyword evidence="1" id="KW-0175">Coiled coil</keyword>
<name>A0A1I2HT02_9BURK</name>
<feature type="transmembrane region" description="Helical" evidence="3">
    <location>
        <begin position="42"/>
        <end position="63"/>
    </location>
</feature>
<sequence length="230" mass="25051">MPPDPALIDHDLSLADVEEDLPQGTGDGSTNKSEKSWIEQNLVLVGCGVLLFFVVVGVAAYAVRGRATEGLAAQVTPEQRAQAQAAVVAGGESRANAEMRAEMEALQLKVKQVQAQMAEVLQSLEKTAGGSQDVQALYRRTEELRRDIDGSNANIKTLAKRVADQQTFELEMYLRDDAEIVSIGNGLARLRDRDGVERTVRKGDKWKGLSVISVRADRRQVTLSDGSVFE</sequence>
<dbReference type="EMBL" id="FONX01000028">
    <property type="protein sequence ID" value="SFF31856.1"/>
    <property type="molecule type" value="Genomic_DNA"/>
</dbReference>
<keyword evidence="5" id="KW-1185">Reference proteome</keyword>
<organism evidence="4 5">
    <name type="scientific">Paracidovorax wautersii</name>
    <dbReference type="NCBI Taxonomy" id="1177982"/>
    <lineage>
        <taxon>Bacteria</taxon>
        <taxon>Pseudomonadati</taxon>
        <taxon>Pseudomonadota</taxon>
        <taxon>Betaproteobacteria</taxon>
        <taxon>Burkholderiales</taxon>
        <taxon>Comamonadaceae</taxon>
        <taxon>Paracidovorax</taxon>
    </lineage>
</organism>
<dbReference type="AlphaFoldDB" id="A0A1I2HT02"/>
<evidence type="ECO:0000256" key="3">
    <source>
        <dbReference type="SAM" id="Phobius"/>
    </source>
</evidence>
<protein>
    <submittedName>
        <fullName evidence="4">Uncharacterized protein</fullName>
    </submittedName>
</protein>
<dbReference type="STRING" id="1177982.SAMN04489711_1284"/>
<dbReference type="RefSeq" id="WP_092942468.1">
    <property type="nucleotide sequence ID" value="NZ_FONX01000028.1"/>
</dbReference>
<keyword evidence="3" id="KW-0812">Transmembrane</keyword>
<proteinExistence type="predicted"/>
<evidence type="ECO:0000256" key="1">
    <source>
        <dbReference type="SAM" id="Coils"/>
    </source>
</evidence>